<dbReference type="InterPro" id="IPR017896">
    <property type="entry name" value="4Fe4S_Fe-S-bd"/>
</dbReference>
<name>A0A024F9E0_LEPBY</name>
<protein>
    <submittedName>
        <fullName evidence="2">[4Fe-4S] ferredoxin</fullName>
    </submittedName>
</protein>
<dbReference type="SUPFAM" id="SSF54862">
    <property type="entry name" value="4Fe-4S ferredoxins"/>
    <property type="match status" value="1"/>
</dbReference>
<accession>A0A024F9E0</accession>
<proteinExistence type="predicted"/>
<gene>
    <name evidence="2" type="primary">fdxN</name>
</gene>
<evidence type="ECO:0000259" key="1">
    <source>
        <dbReference type="PROSITE" id="PS51379"/>
    </source>
</evidence>
<dbReference type="Pfam" id="PF12838">
    <property type="entry name" value="Fer4_7"/>
    <property type="match status" value="1"/>
</dbReference>
<feature type="domain" description="4Fe-4S ferredoxin-type" evidence="1">
    <location>
        <begin position="1"/>
        <end position="29"/>
    </location>
</feature>
<dbReference type="PROSITE" id="PS51379">
    <property type="entry name" value="4FE4S_FER_2"/>
    <property type="match status" value="1"/>
</dbReference>
<organism evidence="2">
    <name type="scientific">Leptolyngbya boryana</name>
    <name type="common">Plectonema boryanum</name>
    <dbReference type="NCBI Taxonomy" id="1184"/>
    <lineage>
        <taxon>Bacteria</taxon>
        <taxon>Bacillati</taxon>
        <taxon>Cyanobacteriota</taxon>
        <taxon>Cyanophyceae</taxon>
        <taxon>Leptolyngbyales</taxon>
        <taxon>Leptolyngbyaceae</taxon>
        <taxon>Leptolyngbya group</taxon>
        <taxon>Leptolyngbya</taxon>
    </lineage>
</organism>
<reference evidence="2" key="1">
    <citation type="journal article" date="2014" name="Proc. Natl. Acad. Sci. U.S.A.">
        <title>Transcriptional regulators ChlR and CnfR are essential for diazotrophic growth in nonheterocystous cyanobacteria.</title>
        <authorList>
            <person name="Tsujimoto R."/>
            <person name="Kamiya N."/>
            <person name="Fujita Y."/>
        </authorList>
    </citation>
    <scope>NUCLEOTIDE SEQUENCE</scope>
    <source>
        <strain evidence="2">Dg5</strain>
    </source>
</reference>
<evidence type="ECO:0000313" key="2">
    <source>
        <dbReference type="EMBL" id="BAO73215.1"/>
    </source>
</evidence>
<dbReference type="AlphaFoldDB" id="A0A024F9E0"/>
<dbReference type="EMBL" id="AB808482">
    <property type="protein sequence ID" value="BAO73215.1"/>
    <property type="molecule type" value="Genomic_DNA"/>
</dbReference>
<sequence length="133" mass="15267">MSYTITSQCIGCNHCLPVCSTGAIQYDGTHHWIDPNRCNNCADSYSVAQCAATCPTNYGCVPGTTSVVTHRALFHSDEYWRKWFATYERLVCHLHDPNHSPYWQNWFDRYSERLSTLLSHHSGTRNANLHLSR</sequence>
<dbReference type="Gene3D" id="3.30.70.20">
    <property type="match status" value="1"/>
</dbReference>